<sequence>MSNTDDIQSIGSTDRVRRNLLRRSLIITTILLAVALIYSVFQIVRFHERVAFLQKQGAELETEYRNHKGELRRDFYEDAPGRLFIPGPVLRYQRSLIGVHLTRSPRISEAEIDQFFELLTKFPRIKWVTLEGFHINQQRASALAQLTQIESLALRNCTIDESCLATLLERNDLKYFSLADSKFNETELAVFRKQPARDTLRSLSLSNCPVTDQTANLISDCNQLVFLELDGTRISDKGVKILARLPGLEVLVLDHTGITDSGVAYLSATPHLVELSLSNTSTSDEMLESLQLEIPALRVSDD</sequence>
<evidence type="ECO:0000313" key="2">
    <source>
        <dbReference type="EMBL" id="QDV21128.1"/>
    </source>
</evidence>
<dbReference type="Proteomes" id="UP000320839">
    <property type="component" value="Chromosome"/>
</dbReference>
<reference evidence="2 3" key="1">
    <citation type="submission" date="2019-02" db="EMBL/GenBank/DDBJ databases">
        <title>Deep-cultivation of Planctomycetes and their phenomic and genomic characterization uncovers novel biology.</title>
        <authorList>
            <person name="Wiegand S."/>
            <person name="Jogler M."/>
            <person name="Boedeker C."/>
            <person name="Pinto D."/>
            <person name="Vollmers J."/>
            <person name="Rivas-Marin E."/>
            <person name="Kohn T."/>
            <person name="Peeters S.H."/>
            <person name="Heuer A."/>
            <person name="Rast P."/>
            <person name="Oberbeckmann S."/>
            <person name="Bunk B."/>
            <person name="Jeske O."/>
            <person name="Meyerdierks A."/>
            <person name="Storesund J.E."/>
            <person name="Kallscheuer N."/>
            <person name="Luecker S."/>
            <person name="Lage O.M."/>
            <person name="Pohl T."/>
            <person name="Merkel B.J."/>
            <person name="Hornburger P."/>
            <person name="Mueller R.-W."/>
            <person name="Bruemmer F."/>
            <person name="Labrenz M."/>
            <person name="Spormann A.M."/>
            <person name="Op den Camp H."/>
            <person name="Overmann J."/>
            <person name="Amann R."/>
            <person name="Jetten M.S.M."/>
            <person name="Mascher T."/>
            <person name="Medema M.H."/>
            <person name="Devos D.P."/>
            <person name="Kaster A.-K."/>
            <person name="Ovreas L."/>
            <person name="Rohde M."/>
            <person name="Galperin M.Y."/>
            <person name="Jogler C."/>
        </authorList>
    </citation>
    <scope>NUCLEOTIDE SEQUENCE [LARGE SCALE GENOMIC DNA]</scope>
    <source>
        <strain evidence="2 3">Pan153</strain>
    </source>
</reference>
<dbReference type="GO" id="GO:0019005">
    <property type="term" value="C:SCF ubiquitin ligase complex"/>
    <property type="evidence" value="ECO:0007669"/>
    <property type="project" value="TreeGrafter"/>
</dbReference>
<gene>
    <name evidence="2" type="ORF">Pan153_58100</name>
</gene>
<dbReference type="GO" id="GO:0031146">
    <property type="term" value="P:SCF-dependent proteasomal ubiquitin-dependent protein catabolic process"/>
    <property type="evidence" value="ECO:0007669"/>
    <property type="project" value="TreeGrafter"/>
</dbReference>
<keyword evidence="1" id="KW-1133">Transmembrane helix</keyword>
<evidence type="ECO:0000256" key="1">
    <source>
        <dbReference type="SAM" id="Phobius"/>
    </source>
</evidence>
<accession>A0A518FXM0</accession>
<keyword evidence="1" id="KW-0472">Membrane</keyword>
<protein>
    <submittedName>
        <fullName evidence="2">Leucine Rich repeats (2 copies)</fullName>
    </submittedName>
</protein>
<dbReference type="PANTHER" id="PTHR13318">
    <property type="entry name" value="PARTNER OF PAIRED, ISOFORM B-RELATED"/>
    <property type="match status" value="1"/>
</dbReference>
<dbReference type="OrthoDB" id="290685at2"/>
<organism evidence="2 3">
    <name type="scientific">Gimesia panareensis</name>
    <dbReference type="NCBI Taxonomy" id="2527978"/>
    <lineage>
        <taxon>Bacteria</taxon>
        <taxon>Pseudomonadati</taxon>
        <taxon>Planctomycetota</taxon>
        <taxon>Planctomycetia</taxon>
        <taxon>Planctomycetales</taxon>
        <taxon>Planctomycetaceae</taxon>
        <taxon>Gimesia</taxon>
    </lineage>
</organism>
<proteinExistence type="predicted"/>
<evidence type="ECO:0000313" key="3">
    <source>
        <dbReference type="Proteomes" id="UP000320839"/>
    </source>
</evidence>
<name>A0A518FXM0_9PLAN</name>
<dbReference type="AlphaFoldDB" id="A0A518FXM0"/>
<keyword evidence="1" id="KW-0812">Transmembrane</keyword>
<dbReference type="EMBL" id="CP036317">
    <property type="protein sequence ID" value="QDV21128.1"/>
    <property type="molecule type" value="Genomic_DNA"/>
</dbReference>
<dbReference type="SUPFAM" id="SSF52047">
    <property type="entry name" value="RNI-like"/>
    <property type="match status" value="1"/>
</dbReference>
<feature type="transmembrane region" description="Helical" evidence="1">
    <location>
        <begin position="20"/>
        <end position="41"/>
    </location>
</feature>
<dbReference type="InterPro" id="IPR032675">
    <property type="entry name" value="LRR_dom_sf"/>
</dbReference>
<dbReference type="Gene3D" id="3.80.10.10">
    <property type="entry name" value="Ribonuclease Inhibitor"/>
    <property type="match status" value="1"/>
</dbReference>
<dbReference type="RefSeq" id="WP_145459798.1">
    <property type="nucleotide sequence ID" value="NZ_CP036317.1"/>
</dbReference>